<protein>
    <submittedName>
        <fullName evidence="1">Uncharacterized protein</fullName>
    </submittedName>
</protein>
<evidence type="ECO:0000313" key="2">
    <source>
        <dbReference type="Proteomes" id="UP001139308"/>
    </source>
</evidence>
<reference evidence="1" key="1">
    <citation type="submission" date="2022-01" db="EMBL/GenBank/DDBJ databases">
        <title>Genome sequence and assembly of Parabukholderia sp. RG36.</title>
        <authorList>
            <person name="Chhetri G."/>
        </authorList>
    </citation>
    <scope>NUCLEOTIDE SEQUENCE</scope>
    <source>
        <strain evidence="1">RG36</strain>
    </source>
</reference>
<evidence type="ECO:0000313" key="1">
    <source>
        <dbReference type="EMBL" id="MCG5074274.1"/>
    </source>
</evidence>
<dbReference type="AlphaFoldDB" id="A0A9X1UF45"/>
<organism evidence="1 2">
    <name type="scientific">Paraburkholderia tagetis</name>
    <dbReference type="NCBI Taxonomy" id="2913261"/>
    <lineage>
        <taxon>Bacteria</taxon>
        <taxon>Pseudomonadati</taxon>
        <taxon>Pseudomonadota</taxon>
        <taxon>Betaproteobacteria</taxon>
        <taxon>Burkholderiales</taxon>
        <taxon>Burkholderiaceae</taxon>
        <taxon>Paraburkholderia</taxon>
    </lineage>
</organism>
<sequence length="89" mass="10220">MTDIEYETIAIIFTYFEMLTRQIPIWIVWMRNKKTANQKIRGFRGIRGLGGALTRAVAEANLSTPEQNQMRSMAMAMPWPTPIHIVHSA</sequence>
<dbReference type="Proteomes" id="UP001139308">
    <property type="component" value="Unassembled WGS sequence"/>
</dbReference>
<accession>A0A9X1UF45</accession>
<name>A0A9X1UF45_9BURK</name>
<comment type="caution">
    <text evidence="1">The sequence shown here is derived from an EMBL/GenBank/DDBJ whole genome shotgun (WGS) entry which is preliminary data.</text>
</comment>
<dbReference type="RefSeq" id="WP_238464135.1">
    <property type="nucleotide sequence ID" value="NZ_JAKLJA010000008.1"/>
</dbReference>
<keyword evidence="2" id="KW-1185">Reference proteome</keyword>
<gene>
    <name evidence="1" type="ORF">L5014_13025</name>
</gene>
<proteinExistence type="predicted"/>
<dbReference type="EMBL" id="JAKLJA010000008">
    <property type="protein sequence ID" value="MCG5074274.1"/>
    <property type="molecule type" value="Genomic_DNA"/>
</dbReference>